<proteinExistence type="predicted"/>
<reference evidence="12" key="1">
    <citation type="journal article" date="2022" name="Syst. Appl. Microbiol.">
        <title>Natronocalculus amylovorans gen. nov., sp. nov., and Natranaeroarchaeum aerophilus sp. nov., dominant culturable amylolytic natronoarchaea from hypersaline soda lakes in southwestern Siberia.</title>
        <authorList>
            <person name="Sorokin D.Y."/>
            <person name="Elcheninov A.G."/>
            <person name="Khizhniak T.V."/>
            <person name="Koenen M."/>
            <person name="Bale N.J."/>
            <person name="Damste J.S.S."/>
            <person name="Kublanov I.V."/>
        </authorList>
    </citation>
    <scope>NUCLEOTIDE SEQUENCE</scope>
    <source>
        <strain evidence="12">AArc-St2</strain>
    </source>
</reference>
<dbReference type="SUPFAM" id="SSF49503">
    <property type="entry name" value="Cupredoxins"/>
    <property type="match status" value="1"/>
</dbReference>
<keyword evidence="4 9" id="KW-0479">Metal-binding</keyword>
<comment type="caution">
    <text evidence="12">The sequence shown here is derived from an EMBL/GenBank/DDBJ whole genome shotgun (WGS) entry which is preliminary data.</text>
</comment>
<dbReference type="Proteomes" id="UP001203207">
    <property type="component" value="Unassembled WGS sequence"/>
</dbReference>
<keyword evidence="6" id="KW-0249">Electron transport</keyword>
<feature type="region of interest" description="Disordered" evidence="10">
    <location>
        <begin position="27"/>
        <end position="67"/>
    </location>
</feature>
<keyword evidence="3" id="KW-0813">Transport</keyword>
<dbReference type="PANTHER" id="PTHR34192:SF10">
    <property type="entry name" value="PLASTOCYANIN MAJOR ISOFORM, CHLOROPLASTIC-RELATED"/>
    <property type="match status" value="1"/>
</dbReference>
<dbReference type="PRINTS" id="PR00155">
    <property type="entry name" value="AMICYANIN"/>
</dbReference>
<gene>
    <name evidence="12" type="ORF">AArcSt2_13640</name>
</gene>
<protein>
    <submittedName>
        <fullName evidence="12">Halocyanin domain-containing protein</fullName>
    </submittedName>
</protein>
<comment type="cofactor">
    <cofactor evidence="9">
        <name>Cu cation</name>
        <dbReference type="ChEBI" id="CHEBI:23378"/>
    </cofactor>
    <text evidence="9">Binds 1 copper ion per subunit.</text>
</comment>
<evidence type="ECO:0000256" key="7">
    <source>
        <dbReference type="ARBA" id="ARBA00023008"/>
    </source>
</evidence>
<dbReference type="GO" id="GO:0042597">
    <property type="term" value="C:periplasmic space"/>
    <property type="evidence" value="ECO:0007669"/>
    <property type="project" value="UniProtKB-SubCell"/>
</dbReference>
<dbReference type="InterPro" id="IPR008972">
    <property type="entry name" value="Cupredoxin"/>
</dbReference>
<dbReference type="InterPro" id="IPR017533">
    <property type="entry name" value="Halocyanin"/>
</dbReference>
<reference evidence="12" key="2">
    <citation type="submission" date="2022-02" db="EMBL/GenBank/DDBJ databases">
        <authorList>
            <person name="Elcheninov A.G."/>
            <person name="Sorokin D.Y."/>
            <person name="Kublanov I.V."/>
        </authorList>
    </citation>
    <scope>NUCLEOTIDE SEQUENCE</scope>
    <source>
        <strain evidence="12">AArc-St2</strain>
    </source>
</reference>
<feature type="binding site" evidence="9">
    <location>
        <position position="155"/>
    </location>
    <ligand>
        <name>Cu cation</name>
        <dbReference type="ChEBI" id="CHEBI:23378"/>
    </ligand>
</feature>
<evidence type="ECO:0000259" key="11">
    <source>
        <dbReference type="Pfam" id="PF00127"/>
    </source>
</evidence>
<dbReference type="RefSeq" id="WP_250585368.1">
    <property type="nucleotide sequence ID" value="NZ_JAKRVX010000006.1"/>
</dbReference>
<organism evidence="12 13">
    <name type="scientific">Natronocalculus amylovorans</name>
    <dbReference type="NCBI Taxonomy" id="2917812"/>
    <lineage>
        <taxon>Archaea</taxon>
        <taxon>Methanobacteriati</taxon>
        <taxon>Methanobacteriota</taxon>
        <taxon>Stenosarchaea group</taxon>
        <taxon>Halobacteria</taxon>
        <taxon>Halobacteriales</taxon>
        <taxon>Haloferacaceae</taxon>
        <taxon>Natronocalculus</taxon>
    </lineage>
</organism>
<accession>A0AAE3KCU7</accession>
<feature type="domain" description="Blue (type 1) copper" evidence="11">
    <location>
        <begin position="84"/>
        <end position="169"/>
    </location>
</feature>
<dbReference type="CDD" id="cd04220">
    <property type="entry name" value="Halocyanin"/>
    <property type="match status" value="1"/>
</dbReference>
<dbReference type="GO" id="GO:0005507">
    <property type="term" value="F:copper ion binding"/>
    <property type="evidence" value="ECO:0007669"/>
    <property type="project" value="InterPro"/>
</dbReference>
<evidence type="ECO:0000313" key="13">
    <source>
        <dbReference type="Proteomes" id="UP001203207"/>
    </source>
</evidence>
<sequence>MSGELLDRRAFVKTVAASATVVALAGCAGNEDNGNGVDPGNGGGEDEDGNGNGDQPPEPDYGDWFDDVENYDGTADLRGEDTVDVAVGAGSDGLLFDPAAIRVDPGTTVVFEWTGEGGGHNVAEVDDVFESETVDEAGHTFEYTFEDEGVFQYECTPHVALGMKGAVVVGDD</sequence>
<evidence type="ECO:0000256" key="4">
    <source>
        <dbReference type="ARBA" id="ARBA00022723"/>
    </source>
</evidence>
<evidence type="ECO:0000256" key="1">
    <source>
        <dbReference type="ARBA" id="ARBA00004370"/>
    </source>
</evidence>
<evidence type="ECO:0000313" key="12">
    <source>
        <dbReference type="EMBL" id="MCL9817979.1"/>
    </source>
</evidence>
<dbReference type="AlphaFoldDB" id="A0AAE3KCU7"/>
<dbReference type="NCBIfam" id="TIGR03102">
    <property type="entry name" value="halo_cynanin"/>
    <property type="match status" value="1"/>
</dbReference>
<feature type="binding site" evidence="9">
    <location>
        <position position="163"/>
    </location>
    <ligand>
        <name>Cu cation</name>
        <dbReference type="ChEBI" id="CHEBI:23378"/>
    </ligand>
</feature>
<name>A0AAE3KCU7_9EURY</name>
<dbReference type="GO" id="GO:0009055">
    <property type="term" value="F:electron transfer activity"/>
    <property type="evidence" value="ECO:0007669"/>
    <property type="project" value="InterPro"/>
</dbReference>
<evidence type="ECO:0000256" key="3">
    <source>
        <dbReference type="ARBA" id="ARBA00022448"/>
    </source>
</evidence>
<dbReference type="EMBL" id="JAKRVX010000006">
    <property type="protein sequence ID" value="MCL9817979.1"/>
    <property type="molecule type" value="Genomic_DNA"/>
</dbReference>
<dbReference type="Pfam" id="PF00127">
    <property type="entry name" value="Copper-bind"/>
    <property type="match status" value="1"/>
</dbReference>
<feature type="binding site" evidence="9">
    <location>
        <position position="120"/>
    </location>
    <ligand>
        <name>Cu cation</name>
        <dbReference type="ChEBI" id="CHEBI:23378"/>
    </ligand>
</feature>
<dbReference type="PANTHER" id="PTHR34192">
    <property type="entry name" value="PLASTOCYANIN MAJOR ISOFORM, CHLOROPLASTIC-RELATED"/>
    <property type="match status" value="1"/>
</dbReference>
<evidence type="ECO:0000256" key="10">
    <source>
        <dbReference type="SAM" id="MobiDB-lite"/>
    </source>
</evidence>
<keyword evidence="5" id="KW-0574">Periplasm</keyword>
<keyword evidence="8" id="KW-0472">Membrane</keyword>
<evidence type="ECO:0000256" key="5">
    <source>
        <dbReference type="ARBA" id="ARBA00022764"/>
    </source>
</evidence>
<evidence type="ECO:0000256" key="8">
    <source>
        <dbReference type="ARBA" id="ARBA00023136"/>
    </source>
</evidence>
<comment type="subcellular location">
    <subcellularLocation>
        <location evidence="1">Membrane</location>
    </subcellularLocation>
    <subcellularLocation>
        <location evidence="2">Periplasm</location>
    </subcellularLocation>
</comment>
<dbReference type="InterPro" id="IPR002386">
    <property type="entry name" value="Amicyanin/Pseudoazurin"/>
</dbReference>
<dbReference type="Gene3D" id="2.60.40.420">
    <property type="entry name" value="Cupredoxins - blue copper proteins"/>
    <property type="match status" value="1"/>
</dbReference>
<evidence type="ECO:0000256" key="9">
    <source>
        <dbReference type="PIRSR" id="PIRSR602386-1"/>
    </source>
</evidence>
<keyword evidence="13" id="KW-1185">Reference proteome</keyword>
<feature type="compositionally biased region" description="Low complexity" evidence="10">
    <location>
        <begin position="27"/>
        <end position="36"/>
    </location>
</feature>
<feature type="binding site" evidence="9">
    <location>
        <position position="158"/>
    </location>
    <ligand>
        <name>Cu cation</name>
        <dbReference type="ChEBI" id="CHEBI:23378"/>
    </ligand>
</feature>
<dbReference type="InterPro" id="IPR000923">
    <property type="entry name" value="BlueCu_1"/>
</dbReference>
<evidence type="ECO:0000256" key="2">
    <source>
        <dbReference type="ARBA" id="ARBA00004418"/>
    </source>
</evidence>
<keyword evidence="7 9" id="KW-0186">Copper</keyword>
<evidence type="ECO:0000256" key="6">
    <source>
        <dbReference type="ARBA" id="ARBA00022982"/>
    </source>
</evidence>
<dbReference type="GO" id="GO:0016020">
    <property type="term" value="C:membrane"/>
    <property type="evidence" value="ECO:0007669"/>
    <property type="project" value="UniProtKB-SubCell"/>
</dbReference>